<dbReference type="SMART" id="SM00530">
    <property type="entry name" value="HTH_XRE"/>
    <property type="match status" value="1"/>
</dbReference>
<dbReference type="PROSITE" id="PS50943">
    <property type="entry name" value="HTH_CROC1"/>
    <property type="match status" value="1"/>
</dbReference>
<proteinExistence type="predicted"/>
<dbReference type="EMBL" id="JANGAB010000008">
    <property type="protein sequence ID" value="MCQ4950403.1"/>
    <property type="molecule type" value="Genomic_DNA"/>
</dbReference>
<name>A0AAW5KD12_9FIRM</name>
<keyword evidence="1" id="KW-0238">DNA-binding</keyword>
<feature type="domain" description="HTH cro/C1-type" evidence="2">
    <location>
        <begin position="8"/>
        <end position="62"/>
    </location>
</feature>
<comment type="caution">
    <text evidence="3">The sequence shown here is derived from an EMBL/GenBank/DDBJ whole genome shotgun (WGS) entry which is preliminary data.</text>
</comment>
<gene>
    <name evidence="3" type="ORF">NE646_12095</name>
</gene>
<dbReference type="PANTHER" id="PTHR46558:SF11">
    <property type="entry name" value="HTH-TYPE TRANSCRIPTIONAL REGULATOR XRE"/>
    <property type="match status" value="1"/>
</dbReference>
<dbReference type="AlphaFoldDB" id="A0AAW5KD12"/>
<accession>A0AAW5KD12</accession>
<evidence type="ECO:0000256" key="1">
    <source>
        <dbReference type="ARBA" id="ARBA00023125"/>
    </source>
</evidence>
<dbReference type="InterPro" id="IPR001387">
    <property type="entry name" value="Cro/C1-type_HTH"/>
</dbReference>
<evidence type="ECO:0000313" key="4">
    <source>
        <dbReference type="Proteomes" id="UP001205063"/>
    </source>
</evidence>
<evidence type="ECO:0000259" key="2">
    <source>
        <dbReference type="PROSITE" id="PS50943"/>
    </source>
</evidence>
<sequence length="208" mass="23880">MSSTGEKIKKLRTSIGLSQEQLAEELEISLKSVHRYESGKSRPDTHTIIKLATFFDVSSDYLLGLIGIKNQMKVEKNKVSKQGQYNQFYKRYLNCKNSADIDESAIYYWIYFGDKNDFGGQSEWVGWADEERTLEVRRLRPVIPQAAIKLCTSVYERPMLINSKADALIFRIFGGHAIVKADICKKYLPEFYEDYVGPSPERDALKSI</sequence>
<dbReference type="RefSeq" id="WP_185916048.1">
    <property type="nucleotide sequence ID" value="NZ_JACMSD010000005.1"/>
</dbReference>
<dbReference type="GO" id="GO:0003677">
    <property type="term" value="F:DNA binding"/>
    <property type="evidence" value="ECO:0007669"/>
    <property type="project" value="UniProtKB-KW"/>
</dbReference>
<dbReference type="Proteomes" id="UP001205063">
    <property type="component" value="Unassembled WGS sequence"/>
</dbReference>
<dbReference type="CDD" id="cd00093">
    <property type="entry name" value="HTH_XRE"/>
    <property type="match status" value="1"/>
</dbReference>
<dbReference type="SUPFAM" id="SSF47413">
    <property type="entry name" value="lambda repressor-like DNA-binding domains"/>
    <property type="match status" value="1"/>
</dbReference>
<organism evidence="3 4">
    <name type="scientific">Bittarella massiliensis</name>
    <name type="common">ex Durand et al. 2017</name>
    <dbReference type="NCBI Taxonomy" id="1720313"/>
    <lineage>
        <taxon>Bacteria</taxon>
        <taxon>Bacillati</taxon>
        <taxon>Bacillota</taxon>
        <taxon>Clostridia</taxon>
        <taxon>Eubacteriales</taxon>
        <taxon>Oscillospiraceae</taxon>
        <taxon>Bittarella (ex Durand et al. 2017)</taxon>
    </lineage>
</organism>
<protein>
    <submittedName>
        <fullName evidence="3">Helix-turn-helix domain-containing protein</fullName>
    </submittedName>
</protein>
<reference evidence="3" key="1">
    <citation type="submission" date="2022-06" db="EMBL/GenBank/DDBJ databases">
        <title>Isolation of gut microbiota from human fecal samples.</title>
        <authorList>
            <person name="Pamer E.G."/>
            <person name="Barat B."/>
            <person name="Waligurski E."/>
            <person name="Medina S."/>
            <person name="Paddock L."/>
            <person name="Mostad J."/>
        </authorList>
    </citation>
    <scope>NUCLEOTIDE SEQUENCE</scope>
    <source>
        <strain evidence="3">DFI.7.96</strain>
    </source>
</reference>
<evidence type="ECO:0000313" key="3">
    <source>
        <dbReference type="EMBL" id="MCQ4950403.1"/>
    </source>
</evidence>
<dbReference type="PANTHER" id="PTHR46558">
    <property type="entry name" value="TRACRIPTIONAL REGULATORY PROTEIN-RELATED-RELATED"/>
    <property type="match status" value="1"/>
</dbReference>
<dbReference type="InterPro" id="IPR010982">
    <property type="entry name" value="Lambda_DNA-bd_dom_sf"/>
</dbReference>
<dbReference type="Pfam" id="PF01381">
    <property type="entry name" value="HTH_3"/>
    <property type="match status" value="1"/>
</dbReference>
<dbReference type="Gene3D" id="1.10.260.40">
    <property type="entry name" value="lambda repressor-like DNA-binding domains"/>
    <property type="match status" value="1"/>
</dbReference>